<dbReference type="KEGG" id="hmr:Hipma_0583"/>
<keyword evidence="14 16" id="KW-0378">Hydrolase</keyword>
<dbReference type="GO" id="GO:0006401">
    <property type="term" value="P:RNA catabolic process"/>
    <property type="evidence" value="ECO:0007669"/>
    <property type="project" value="UniProtKB-UniRule"/>
</dbReference>
<dbReference type="InParanoid" id="F2LUU8"/>
<dbReference type="GO" id="GO:0051539">
    <property type="term" value="F:4 iron, 4 sulfur cluster binding"/>
    <property type="evidence" value="ECO:0007669"/>
    <property type="project" value="UniProtKB-UniRule"/>
</dbReference>
<dbReference type="InterPro" id="IPR003828">
    <property type="entry name" value="QueH"/>
</dbReference>
<keyword evidence="11 15" id="KW-1015">Disulfide bond</keyword>
<evidence type="ECO:0000313" key="20">
    <source>
        <dbReference type="Proteomes" id="UP000008139"/>
    </source>
</evidence>
<dbReference type="SUPFAM" id="SSF53098">
    <property type="entry name" value="Ribonuclease H-like"/>
    <property type="match status" value="1"/>
</dbReference>
<dbReference type="InterPro" id="IPR036397">
    <property type="entry name" value="RNaseH_sf"/>
</dbReference>
<name>F2LUU8_HIPMA</name>
<evidence type="ECO:0000256" key="7">
    <source>
        <dbReference type="ARBA" id="ARBA00022785"/>
    </source>
</evidence>
<dbReference type="InterPro" id="IPR022898">
    <property type="entry name" value="RNase_HII"/>
</dbReference>
<keyword evidence="14 16" id="KW-0540">Nuclease</keyword>
<dbReference type="GO" id="GO:0030145">
    <property type="term" value="F:manganese ion binding"/>
    <property type="evidence" value="ECO:0007669"/>
    <property type="project" value="UniProtKB-UniRule"/>
</dbReference>
<feature type="binding site" evidence="14 16">
    <location>
        <position position="9"/>
    </location>
    <ligand>
        <name>a divalent metal cation</name>
        <dbReference type="ChEBI" id="CHEBI:60240"/>
    </ligand>
</feature>
<evidence type="ECO:0000256" key="17">
    <source>
        <dbReference type="RuleBase" id="RU003515"/>
    </source>
</evidence>
<evidence type="ECO:0000256" key="11">
    <source>
        <dbReference type="ARBA" id="ARBA00023157"/>
    </source>
</evidence>
<dbReference type="Gene3D" id="3.30.420.10">
    <property type="entry name" value="Ribonuclease H-like superfamily/Ribonuclease H"/>
    <property type="match status" value="1"/>
</dbReference>
<dbReference type="eggNOG" id="COG0164">
    <property type="taxonomic scope" value="Bacteria"/>
</dbReference>
<evidence type="ECO:0000256" key="6">
    <source>
        <dbReference type="ARBA" id="ARBA00022723"/>
    </source>
</evidence>
<comment type="function">
    <text evidence="1 15">Catalyzes the conversion of epoxyqueuosine (oQ) to queuosine (Q), which is a hypermodified base found in the wobble positions of tRNA(Asp), tRNA(Asn), tRNA(His) and tRNA(Tyr).</text>
</comment>
<evidence type="ECO:0000259" key="18">
    <source>
        <dbReference type="PROSITE" id="PS51975"/>
    </source>
</evidence>
<keyword evidence="9 15" id="KW-0408">Iron</keyword>
<dbReference type="GO" id="GO:0003723">
    <property type="term" value="F:RNA binding"/>
    <property type="evidence" value="ECO:0007669"/>
    <property type="project" value="UniProtKB-UniRule"/>
</dbReference>
<dbReference type="InterPro" id="IPR012337">
    <property type="entry name" value="RNaseH-like_sf"/>
</dbReference>
<organism evidence="19 20">
    <name type="scientific">Hippea maritima (strain ATCC 700847 / DSM 10411 / MH2)</name>
    <dbReference type="NCBI Taxonomy" id="760142"/>
    <lineage>
        <taxon>Bacteria</taxon>
        <taxon>Pseudomonadati</taxon>
        <taxon>Campylobacterota</taxon>
        <taxon>Desulfurellia</taxon>
        <taxon>Desulfurellales</taxon>
        <taxon>Hippeaceae</taxon>
        <taxon>Hippea</taxon>
    </lineage>
</organism>
<feature type="binding site" evidence="15">
    <location>
        <position position="281"/>
    </location>
    <ligand>
        <name>[4Fe-4S] cluster</name>
        <dbReference type="ChEBI" id="CHEBI:49883"/>
    </ligand>
</feature>
<dbReference type="HAMAP" id="MF_00052_B">
    <property type="entry name" value="RNase_HII_B"/>
    <property type="match status" value="1"/>
</dbReference>
<dbReference type="NCBIfam" id="NF000594">
    <property type="entry name" value="PRK00015.1-1"/>
    <property type="match status" value="1"/>
</dbReference>
<reference evidence="19 20" key="1">
    <citation type="journal article" date="2011" name="Stand. Genomic Sci.">
        <title>Complete genome sequence of the thermophilic sulfur-reducer Hippea maritima type strain (MH(2)).</title>
        <authorList>
            <person name="Huntemann M."/>
            <person name="Lu M."/>
            <person name="Nolan M."/>
            <person name="Lapidus A."/>
            <person name="Lucas S."/>
            <person name="Hammon N."/>
            <person name="Deshpande S."/>
            <person name="Cheng J.F."/>
            <person name="Tapia R."/>
            <person name="Han C."/>
            <person name="Goodwin L."/>
            <person name="Pitluck S."/>
            <person name="Liolios K."/>
            <person name="Pagani I."/>
            <person name="Ivanova N."/>
            <person name="Ovchinikova G."/>
            <person name="Pati A."/>
            <person name="Chen A."/>
            <person name="Palaniappan K."/>
            <person name="Land M."/>
            <person name="Hauser L."/>
            <person name="Jeffries C.D."/>
            <person name="Detter J.C."/>
            <person name="Brambilla E.M."/>
            <person name="Rohde M."/>
            <person name="Spring S."/>
            <person name="Goker M."/>
            <person name="Woyke T."/>
            <person name="Bristow J."/>
            <person name="Eisen J.A."/>
            <person name="Markowitz V."/>
            <person name="Hugenholtz P."/>
            <person name="Kyrpides N.C."/>
            <person name="Klenk H.P."/>
            <person name="Mavromatis K."/>
        </authorList>
    </citation>
    <scope>NUCLEOTIDE SEQUENCE [LARGE SCALE GENOMIC DNA]</scope>
    <source>
        <strain evidence="20">ATCC 700847 / DSM 10411 / MH2</strain>
    </source>
</reference>
<sequence length="382" mass="43891">MGKTAGVDEAGRGPWAGPVVAACVILNKDIPHLGDIDDSKKLSPKKREELYRVIKENSIYGIGVVSNKEIDKLGIVKAVELAIKRAIDVMDEKPSFLLIDGKDRFDLPIKYKTIIEGDAKVKSIAAASILAKVWRDRYMELVADIYPKYGFEKHKGYGTKAHTLALEKYGPCQIHRFSFKPIQRVLEKKNRKPRLLLHACCAPCATSVIERLKANYDVEVFFYNPNIHPKREYEVRLKEIERLCQYHKIKLHVGKYNPKRWIDRVKMYKNESEGGKRCILCYADRMKESVRLASELGFDYFTTTLSVSPLKSWEKIKTIGEALAAKYNIAFEDTDFKKKDGFKRSVELSKEFGFYRQTYCGCVYSNIEQKRKRGILHGEKSD</sequence>
<dbReference type="EMBL" id="CP002606">
    <property type="protein sequence ID" value="AEA33553.1"/>
    <property type="molecule type" value="Genomic_DNA"/>
</dbReference>
<protein>
    <recommendedName>
        <fullName evidence="14 15">Multifunctional fusion protein</fullName>
    </recommendedName>
    <domain>
        <recommendedName>
            <fullName evidence="14">Ribonuclease HII</fullName>
            <shortName evidence="14">RNase HII</shortName>
            <ecNumber evidence="14">3.1.26.4</ecNumber>
        </recommendedName>
    </domain>
    <domain>
        <recommendedName>
            <fullName evidence="15">Epoxyqueuosine reductase QueH</fullName>
            <ecNumber evidence="15">1.17.99.6</ecNumber>
        </recommendedName>
        <alternativeName>
            <fullName evidence="15">Queuosine biosynthesis protein QueH</fullName>
        </alternativeName>
    </domain>
</protein>
<dbReference type="PROSITE" id="PS51257">
    <property type="entry name" value="PROKAR_LIPOPROTEIN"/>
    <property type="match status" value="1"/>
</dbReference>
<keyword evidence="8 15" id="KW-0560">Oxidoreductase</keyword>
<evidence type="ECO:0000256" key="8">
    <source>
        <dbReference type="ARBA" id="ARBA00023002"/>
    </source>
</evidence>
<dbReference type="Pfam" id="PF02677">
    <property type="entry name" value="QueH"/>
    <property type="match status" value="1"/>
</dbReference>
<keyword evidence="6 14" id="KW-0479">Metal-binding</keyword>
<dbReference type="eggNOG" id="COG1636">
    <property type="taxonomic scope" value="Bacteria"/>
</dbReference>
<evidence type="ECO:0000256" key="1">
    <source>
        <dbReference type="ARBA" id="ARBA00002268"/>
    </source>
</evidence>
<comment type="similarity">
    <text evidence="14 17">Belongs to the RNase HII family.</text>
</comment>
<dbReference type="SUPFAM" id="SSF52402">
    <property type="entry name" value="Adenine nucleotide alpha hydrolases-like"/>
    <property type="match status" value="1"/>
</dbReference>
<dbReference type="PANTHER" id="PTHR36701:SF1">
    <property type="entry name" value="EPOXYQUEUOSINE REDUCTASE QUEH"/>
    <property type="match status" value="1"/>
</dbReference>
<reference evidence="20" key="2">
    <citation type="submission" date="2011-03" db="EMBL/GenBank/DDBJ databases">
        <title>The complete genome of Hippea maritima DSM 10411.</title>
        <authorList>
            <consortium name="US DOE Joint Genome Institute (JGI-PGF)"/>
            <person name="Lucas S."/>
            <person name="Copeland A."/>
            <person name="Lapidus A."/>
            <person name="Bruce D."/>
            <person name="Goodwin L."/>
            <person name="Pitluck S."/>
            <person name="Peters L."/>
            <person name="Kyrpides N."/>
            <person name="Mavromatis K."/>
            <person name="Pagani I."/>
            <person name="Ivanova N."/>
            <person name="Mikhailova N."/>
            <person name="Lu M."/>
            <person name="Detter J.C."/>
            <person name="Tapia R."/>
            <person name="Han C."/>
            <person name="Land M."/>
            <person name="Hauser L."/>
            <person name="Markowitz V."/>
            <person name="Cheng J.-F."/>
            <person name="Hugenholtz P."/>
            <person name="Woyke T."/>
            <person name="Wu D."/>
            <person name="Spring S."/>
            <person name="Schroeder M."/>
            <person name="Brambilla E."/>
            <person name="Klenk H.-P."/>
            <person name="Eisen J.A."/>
        </authorList>
    </citation>
    <scope>NUCLEOTIDE SEQUENCE [LARGE SCALE GENOMIC DNA]</scope>
    <source>
        <strain evidence="20">ATCC 700847 / DSM 10411 / MH2</strain>
    </source>
</reference>
<dbReference type="GO" id="GO:0005737">
    <property type="term" value="C:cytoplasm"/>
    <property type="evidence" value="ECO:0007669"/>
    <property type="project" value="UniProtKB-SubCell"/>
</dbReference>
<feature type="binding site" evidence="15">
    <location>
        <position position="278"/>
    </location>
    <ligand>
        <name>[4Fe-4S] cluster</name>
        <dbReference type="ChEBI" id="CHEBI:49883"/>
    </ligand>
</feature>
<feature type="binding site" evidence="15">
    <location>
        <position position="201"/>
    </location>
    <ligand>
        <name>[4Fe-4S] cluster</name>
        <dbReference type="ChEBI" id="CHEBI:49883"/>
    </ligand>
</feature>
<gene>
    <name evidence="14" type="primary">rnhB</name>
    <name evidence="15" type="synonym">queH</name>
    <name evidence="19" type="ordered locus">Hipma_0583</name>
</gene>
<keyword evidence="20" id="KW-1185">Reference proteome</keyword>
<dbReference type="STRING" id="760142.Hipma_0583"/>
<keyword evidence="12 15" id="KW-0676">Redox-active center</keyword>
<keyword evidence="5 15" id="KW-0819">tRNA processing</keyword>
<comment type="catalytic activity">
    <reaction evidence="14 16 17">
        <text>Endonucleolytic cleavage to 5'-phosphomonoester.</text>
        <dbReference type="EC" id="3.1.26.4"/>
    </reaction>
</comment>
<dbReference type="PROSITE" id="PS51975">
    <property type="entry name" value="RNASE_H_2"/>
    <property type="match status" value="1"/>
</dbReference>
<feature type="disulfide bond" description="Redox-active" evidence="15">
    <location>
        <begin position="360"/>
        <end position="362"/>
    </location>
</feature>
<comment type="similarity">
    <text evidence="3 15">Belongs to the QueH family.</text>
</comment>
<comment type="cofactor">
    <cofactor evidence="14 16">
        <name>Mn(2+)</name>
        <dbReference type="ChEBI" id="CHEBI:29035"/>
    </cofactor>
    <cofactor evidence="14 16">
        <name>Mg(2+)</name>
        <dbReference type="ChEBI" id="CHEBI:18420"/>
    </cofactor>
    <text evidence="14 16">Manganese or magnesium. Binds 1 divalent metal ion per monomer in the absence of substrate. May bind a second metal ion after substrate binding.</text>
</comment>
<feature type="binding site" evidence="15">
    <location>
        <position position="200"/>
    </location>
    <ligand>
        <name>[4Fe-4S] cluster</name>
        <dbReference type="ChEBI" id="CHEBI:49883"/>
    </ligand>
</feature>
<dbReference type="AlphaFoldDB" id="F2LUU8"/>
<accession>F2LUU8</accession>
<dbReference type="GO" id="GO:0004523">
    <property type="term" value="F:RNA-DNA hybrid ribonuclease activity"/>
    <property type="evidence" value="ECO:0007669"/>
    <property type="project" value="UniProtKB-UniRule"/>
</dbReference>
<dbReference type="HAMAP" id="MF_02089">
    <property type="entry name" value="QueH"/>
    <property type="match status" value="1"/>
</dbReference>
<proteinExistence type="inferred from homology"/>
<comment type="catalytic activity">
    <reaction evidence="13 15">
        <text>epoxyqueuosine(34) in tRNA + AH2 = queuosine(34) in tRNA + A + H2O</text>
        <dbReference type="Rhea" id="RHEA:32159"/>
        <dbReference type="Rhea" id="RHEA-COMP:18571"/>
        <dbReference type="Rhea" id="RHEA-COMP:18582"/>
        <dbReference type="ChEBI" id="CHEBI:13193"/>
        <dbReference type="ChEBI" id="CHEBI:15377"/>
        <dbReference type="ChEBI" id="CHEBI:17499"/>
        <dbReference type="ChEBI" id="CHEBI:194431"/>
        <dbReference type="ChEBI" id="CHEBI:194443"/>
        <dbReference type="EC" id="1.17.99.6"/>
    </reaction>
</comment>
<evidence type="ECO:0000256" key="9">
    <source>
        <dbReference type="ARBA" id="ARBA00023004"/>
    </source>
</evidence>
<comment type="function">
    <text evidence="14 17">Endonuclease that specifically degrades the RNA of RNA-DNA hybrids.</text>
</comment>
<keyword evidence="7 15" id="KW-0671">Queuosine biosynthesis</keyword>
<evidence type="ECO:0000256" key="13">
    <source>
        <dbReference type="ARBA" id="ARBA00047415"/>
    </source>
</evidence>
<dbReference type="InterPro" id="IPR024567">
    <property type="entry name" value="RNase_HII/HIII_dom"/>
</dbReference>
<dbReference type="CDD" id="cd07182">
    <property type="entry name" value="RNase_HII_bacteria_HII_like"/>
    <property type="match status" value="1"/>
</dbReference>
<evidence type="ECO:0000256" key="12">
    <source>
        <dbReference type="ARBA" id="ARBA00023284"/>
    </source>
</evidence>
<dbReference type="GO" id="GO:0052693">
    <property type="term" value="F:epoxyqueuosine reductase activity"/>
    <property type="evidence" value="ECO:0007669"/>
    <property type="project" value="UniProtKB-UniRule"/>
</dbReference>
<dbReference type="RefSeq" id="WP_013681594.1">
    <property type="nucleotide sequence ID" value="NC_015318.1"/>
</dbReference>
<evidence type="ECO:0000313" key="19">
    <source>
        <dbReference type="EMBL" id="AEA33553.1"/>
    </source>
</evidence>
<keyword evidence="4 15" id="KW-0004">4Fe-4S</keyword>
<comment type="subcellular location">
    <subcellularLocation>
        <location evidence="14">Cytoplasm</location>
    </subcellularLocation>
</comment>
<keyword evidence="10 15" id="KW-0411">Iron-sulfur</keyword>
<dbReference type="EC" id="3.1.26.4" evidence="14"/>
<evidence type="ECO:0000256" key="14">
    <source>
        <dbReference type="HAMAP-Rule" id="MF_00052"/>
    </source>
</evidence>
<evidence type="ECO:0000256" key="3">
    <source>
        <dbReference type="ARBA" id="ARBA00008207"/>
    </source>
</evidence>
<keyword evidence="14 16" id="KW-0255">Endonuclease</keyword>
<dbReference type="Proteomes" id="UP000008139">
    <property type="component" value="Chromosome"/>
</dbReference>
<evidence type="ECO:0000256" key="4">
    <source>
        <dbReference type="ARBA" id="ARBA00022485"/>
    </source>
</evidence>
<dbReference type="EC" id="1.17.99.6" evidence="15"/>
<dbReference type="HOGENOM" id="CLU_723145_0_0_7"/>
<evidence type="ECO:0000256" key="10">
    <source>
        <dbReference type="ARBA" id="ARBA00023014"/>
    </source>
</evidence>
<evidence type="ECO:0000256" key="16">
    <source>
        <dbReference type="PROSITE-ProRule" id="PRU01319"/>
    </source>
</evidence>
<keyword evidence="14" id="KW-0963">Cytoplasm</keyword>
<evidence type="ECO:0000256" key="2">
    <source>
        <dbReference type="ARBA" id="ARBA00004691"/>
    </source>
</evidence>
<dbReference type="GO" id="GO:0008616">
    <property type="term" value="P:tRNA queuosine(34) biosynthetic process"/>
    <property type="evidence" value="ECO:0007669"/>
    <property type="project" value="UniProtKB-UniRule"/>
</dbReference>
<evidence type="ECO:0000256" key="15">
    <source>
        <dbReference type="HAMAP-Rule" id="MF_02089"/>
    </source>
</evidence>
<feature type="binding site" evidence="14 16">
    <location>
        <position position="8"/>
    </location>
    <ligand>
        <name>a divalent metal cation</name>
        <dbReference type="ChEBI" id="CHEBI:60240"/>
    </ligand>
</feature>
<dbReference type="UniPathway" id="UPA00392"/>
<comment type="pathway">
    <text evidence="2 15">tRNA modification; tRNA-queuosine biosynthesis.</text>
</comment>
<dbReference type="Pfam" id="PF01351">
    <property type="entry name" value="RNase_HII"/>
    <property type="match status" value="1"/>
</dbReference>
<dbReference type="NCBIfam" id="NF000595">
    <property type="entry name" value="PRK00015.1-3"/>
    <property type="match status" value="1"/>
</dbReference>
<feature type="binding site" evidence="14 16">
    <location>
        <position position="100"/>
    </location>
    <ligand>
        <name>a divalent metal cation</name>
        <dbReference type="ChEBI" id="CHEBI:60240"/>
    </ligand>
</feature>
<feature type="domain" description="RNase H type-2" evidence="18">
    <location>
        <begin position="2"/>
        <end position="191"/>
    </location>
</feature>
<dbReference type="OrthoDB" id="9803420at2"/>
<evidence type="ECO:0000256" key="5">
    <source>
        <dbReference type="ARBA" id="ARBA00022694"/>
    </source>
</evidence>
<keyword evidence="14" id="KW-0464">Manganese</keyword>
<dbReference type="PANTHER" id="PTHR36701">
    <property type="entry name" value="EPOXYQUEUOSINE REDUCTASE QUEH"/>
    <property type="match status" value="1"/>
</dbReference>